<feature type="compositionally biased region" description="Polar residues" evidence="1">
    <location>
        <begin position="123"/>
        <end position="136"/>
    </location>
</feature>
<dbReference type="InParanoid" id="A0A316YK80"/>
<protein>
    <submittedName>
        <fullName evidence="2">Uncharacterized protein</fullName>
    </submittedName>
</protein>
<feature type="region of interest" description="Disordered" evidence="1">
    <location>
        <begin position="13"/>
        <end position="37"/>
    </location>
</feature>
<dbReference type="EMBL" id="KZ819637">
    <property type="protein sequence ID" value="PWN89214.1"/>
    <property type="molecule type" value="Genomic_DNA"/>
</dbReference>
<dbReference type="OrthoDB" id="3362195at2759"/>
<dbReference type="Proteomes" id="UP000245768">
    <property type="component" value="Unassembled WGS sequence"/>
</dbReference>
<feature type="compositionally biased region" description="Low complexity" evidence="1">
    <location>
        <begin position="24"/>
        <end position="35"/>
    </location>
</feature>
<proteinExistence type="predicted"/>
<gene>
    <name evidence="2" type="ORF">FA10DRAFT_261078</name>
</gene>
<organism evidence="2 3">
    <name type="scientific">Acaromyces ingoldii</name>
    <dbReference type="NCBI Taxonomy" id="215250"/>
    <lineage>
        <taxon>Eukaryota</taxon>
        <taxon>Fungi</taxon>
        <taxon>Dikarya</taxon>
        <taxon>Basidiomycota</taxon>
        <taxon>Ustilaginomycotina</taxon>
        <taxon>Exobasidiomycetes</taxon>
        <taxon>Exobasidiales</taxon>
        <taxon>Cryptobasidiaceae</taxon>
        <taxon>Acaromyces</taxon>
    </lineage>
</organism>
<keyword evidence="3" id="KW-1185">Reference proteome</keyword>
<dbReference type="GeneID" id="37041977"/>
<feature type="region of interest" description="Disordered" evidence="1">
    <location>
        <begin position="122"/>
        <end position="144"/>
    </location>
</feature>
<dbReference type="RefSeq" id="XP_025376412.1">
    <property type="nucleotide sequence ID" value="XM_025520061.1"/>
</dbReference>
<evidence type="ECO:0000313" key="2">
    <source>
        <dbReference type="EMBL" id="PWN89214.1"/>
    </source>
</evidence>
<sequence length="222" mass="24390">MFSAMQTYAASTRFDMDPHGDQISSSSSSSSSSLSPVYVRVRRGSSSGAPHSLHRVRSTPNIVHITVSRSPLPQGDVPTPPCELEEAIHQTCSSRADESDSEELCPPPYACVDPLLTEPTRPSPSYTASLSVSATEQPLAPRPETPSFLAKAIFGASYAQRRAERKHEKRLERLQEIHDAWLHLGIDTRRALARGQPLPPHFFNPPKLTAREFSAAVDRLLP</sequence>
<reference evidence="2 3" key="1">
    <citation type="journal article" date="2018" name="Mol. Biol. Evol.">
        <title>Broad Genomic Sampling Reveals a Smut Pathogenic Ancestry of the Fungal Clade Ustilaginomycotina.</title>
        <authorList>
            <person name="Kijpornyongpan T."/>
            <person name="Mondo S.J."/>
            <person name="Barry K."/>
            <person name="Sandor L."/>
            <person name="Lee J."/>
            <person name="Lipzen A."/>
            <person name="Pangilinan J."/>
            <person name="LaButti K."/>
            <person name="Hainaut M."/>
            <person name="Henrissat B."/>
            <person name="Grigoriev I.V."/>
            <person name="Spatafora J.W."/>
            <person name="Aime M.C."/>
        </authorList>
    </citation>
    <scope>NUCLEOTIDE SEQUENCE [LARGE SCALE GENOMIC DNA]</scope>
    <source>
        <strain evidence="2 3">MCA 4198</strain>
    </source>
</reference>
<name>A0A316YK80_9BASI</name>
<evidence type="ECO:0000313" key="3">
    <source>
        <dbReference type="Proteomes" id="UP000245768"/>
    </source>
</evidence>
<accession>A0A316YK80</accession>
<dbReference type="AlphaFoldDB" id="A0A316YK80"/>
<evidence type="ECO:0000256" key="1">
    <source>
        <dbReference type="SAM" id="MobiDB-lite"/>
    </source>
</evidence>